<feature type="transmembrane region" description="Helical" evidence="1">
    <location>
        <begin position="275"/>
        <end position="291"/>
    </location>
</feature>
<evidence type="ECO:0000313" key="3">
    <source>
        <dbReference type="Proteomes" id="UP000093053"/>
    </source>
</evidence>
<protein>
    <submittedName>
        <fullName evidence="2">Uncharacterized protein</fullName>
    </submittedName>
</protein>
<keyword evidence="3" id="KW-1185">Reference proteome</keyword>
<evidence type="ECO:0000313" key="2">
    <source>
        <dbReference type="EMBL" id="ANZ38301.1"/>
    </source>
</evidence>
<feature type="transmembrane region" description="Helical" evidence="1">
    <location>
        <begin position="175"/>
        <end position="193"/>
    </location>
</feature>
<keyword evidence="1" id="KW-0812">Transmembrane</keyword>
<feature type="transmembrane region" description="Helical" evidence="1">
    <location>
        <begin position="374"/>
        <end position="397"/>
    </location>
</feature>
<dbReference type="SUPFAM" id="SSF52200">
    <property type="entry name" value="Toll/Interleukin receptor TIR domain"/>
    <property type="match status" value="1"/>
</dbReference>
<feature type="transmembrane region" description="Helical" evidence="1">
    <location>
        <begin position="205"/>
        <end position="230"/>
    </location>
</feature>
<dbReference type="InterPro" id="IPR035897">
    <property type="entry name" value="Toll_tir_struct_dom_sf"/>
</dbReference>
<dbReference type="Gene3D" id="3.40.50.10140">
    <property type="entry name" value="Toll/interleukin-1 receptor homology (TIR) domain"/>
    <property type="match status" value="1"/>
</dbReference>
<dbReference type="EMBL" id="CP016793">
    <property type="protein sequence ID" value="ANZ38301.1"/>
    <property type="molecule type" value="Genomic_DNA"/>
</dbReference>
<dbReference type="OrthoDB" id="3688083at2"/>
<keyword evidence="1" id="KW-0472">Membrane</keyword>
<evidence type="ECO:0000256" key="1">
    <source>
        <dbReference type="SAM" id="Phobius"/>
    </source>
</evidence>
<dbReference type="RefSeq" id="WP_065916653.1">
    <property type="nucleotide sequence ID" value="NZ_CP016793.1"/>
</dbReference>
<gene>
    <name evidence="2" type="ORF">BBK82_21765</name>
</gene>
<proteinExistence type="predicted"/>
<organism evidence="2 3">
    <name type="scientific">Lentzea guizhouensis</name>
    <dbReference type="NCBI Taxonomy" id="1586287"/>
    <lineage>
        <taxon>Bacteria</taxon>
        <taxon>Bacillati</taxon>
        <taxon>Actinomycetota</taxon>
        <taxon>Actinomycetes</taxon>
        <taxon>Pseudonocardiales</taxon>
        <taxon>Pseudonocardiaceae</taxon>
        <taxon>Lentzea</taxon>
    </lineage>
</organism>
<dbReference type="AlphaFoldDB" id="A0A1B2HKQ2"/>
<feature type="transmembrane region" description="Helical" evidence="1">
    <location>
        <begin position="403"/>
        <end position="422"/>
    </location>
</feature>
<sequence length="466" mass="52238">MSGGIFVSYRKNHKGGRRGHALVVDAFIERLRAHFGAEKVYADTGLVAGDHYPTMLRSWLADCEVMLVFIHDEWLADLVERKDDRDWVRYEIRKALERGIYVLPVLLDKATLPKKDDLKEDFPDIEELGNQQYWPINFGKWQYSGGELIRLLEGRVARDELPVPHRPDPVAPRSVVPVVLAALLGLAAPWPLVHLLVAEAELRPVLLVALALALVFPLVLPLATVAVVHAGRRRLDESDKHLAALAHDQKVNATVGLFVAGMGAFVLFISNLVSWQWQLLAVAVIVGFAVLEGDRWMRDQRNGERWPYPRLAPNPAAVRGALAHVERFMSERRPLLTRAQREQVEFALAQVEWAVDRLAELCALSRWDWWRRSAVWLPAVHLLLLASVVGCAVGAVVEGAGSYTWLLVAAVVAAVACHLVTVDRAHRLQRWRRRVVVDATPAEVERLRKVLAEISIPPAARQETEG</sequence>
<reference evidence="2 3" key="1">
    <citation type="submission" date="2016-07" db="EMBL/GenBank/DDBJ databases">
        <title>Complete genome sequence of the Lentzea guizhouensis DHS C013.</title>
        <authorList>
            <person name="Cao C."/>
        </authorList>
    </citation>
    <scope>NUCLEOTIDE SEQUENCE [LARGE SCALE GENOMIC DNA]</scope>
    <source>
        <strain evidence="2 3">DHS C013</strain>
    </source>
</reference>
<name>A0A1B2HKQ2_9PSEU</name>
<dbReference type="STRING" id="1586287.BBK82_21765"/>
<dbReference type="KEGG" id="led:BBK82_21765"/>
<accession>A0A1B2HKQ2</accession>
<feature type="transmembrane region" description="Helical" evidence="1">
    <location>
        <begin position="251"/>
        <end position="269"/>
    </location>
</feature>
<dbReference type="Proteomes" id="UP000093053">
    <property type="component" value="Chromosome"/>
</dbReference>
<keyword evidence="1" id="KW-1133">Transmembrane helix</keyword>